<keyword evidence="3" id="KW-1185">Reference proteome</keyword>
<comment type="caution">
    <text evidence="2">The sequence shown here is derived from an EMBL/GenBank/DDBJ whole genome shotgun (WGS) entry which is preliminary data.</text>
</comment>
<feature type="compositionally biased region" description="Basic and acidic residues" evidence="1">
    <location>
        <begin position="51"/>
        <end position="66"/>
    </location>
</feature>
<feature type="compositionally biased region" description="Polar residues" evidence="1">
    <location>
        <begin position="1"/>
        <end position="10"/>
    </location>
</feature>
<protein>
    <submittedName>
        <fullName evidence="2">Uncharacterized protein</fullName>
    </submittedName>
</protein>
<dbReference type="AlphaFoldDB" id="A0A392SBK8"/>
<sequence length="73" mass="8204">MATTATTLTKPASKDRMALETQMARETETTEMAKMEEEDETHQTPPPATTEEARTTHLRADEKEEPTTILDIL</sequence>
<reference evidence="2 3" key="1">
    <citation type="journal article" date="2018" name="Front. Plant Sci.">
        <title>Red Clover (Trifolium pratense) and Zigzag Clover (T. medium) - A Picture of Genomic Similarities and Differences.</title>
        <authorList>
            <person name="Dluhosova J."/>
            <person name="Istvanek J."/>
            <person name="Nedelnik J."/>
            <person name="Repkova J."/>
        </authorList>
    </citation>
    <scope>NUCLEOTIDE SEQUENCE [LARGE SCALE GENOMIC DNA]</scope>
    <source>
        <strain evidence="3">cv. 10/8</strain>
        <tissue evidence="2">Leaf</tissue>
    </source>
</reference>
<dbReference type="Proteomes" id="UP000265520">
    <property type="component" value="Unassembled WGS sequence"/>
</dbReference>
<feature type="region of interest" description="Disordered" evidence="1">
    <location>
        <begin position="1"/>
        <end position="73"/>
    </location>
</feature>
<feature type="non-terminal residue" evidence="2">
    <location>
        <position position="73"/>
    </location>
</feature>
<dbReference type="EMBL" id="LXQA010354507">
    <property type="protein sequence ID" value="MCI46238.1"/>
    <property type="molecule type" value="Genomic_DNA"/>
</dbReference>
<evidence type="ECO:0000313" key="2">
    <source>
        <dbReference type="EMBL" id="MCI46238.1"/>
    </source>
</evidence>
<evidence type="ECO:0000256" key="1">
    <source>
        <dbReference type="SAM" id="MobiDB-lite"/>
    </source>
</evidence>
<proteinExistence type="predicted"/>
<organism evidence="2 3">
    <name type="scientific">Trifolium medium</name>
    <dbReference type="NCBI Taxonomy" id="97028"/>
    <lineage>
        <taxon>Eukaryota</taxon>
        <taxon>Viridiplantae</taxon>
        <taxon>Streptophyta</taxon>
        <taxon>Embryophyta</taxon>
        <taxon>Tracheophyta</taxon>
        <taxon>Spermatophyta</taxon>
        <taxon>Magnoliopsida</taxon>
        <taxon>eudicotyledons</taxon>
        <taxon>Gunneridae</taxon>
        <taxon>Pentapetalae</taxon>
        <taxon>rosids</taxon>
        <taxon>fabids</taxon>
        <taxon>Fabales</taxon>
        <taxon>Fabaceae</taxon>
        <taxon>Papilionoideae</taxon>
        <taxon>50 kb inversion clade</taxon>
        <taxon>NPAAA clade</taxon>
        <taxon>Hologalegina</taxon>
        <taxon>IRL clade</taxon>
        <taxon>Trifolieae</taxon>
        <taxon>Trifolium</taxon>
    </lineage>
</organism>
<feature type="compositionally biased region" description="Basic and acidic residues" evidence="1">
    <location>
        <begin position="12"/>
        <end position="35"/>
    </location>
</feature>
<accession>A0A392SBK8</accession>
<name>A0A392SBK8_9FABA</name>
<evidence type="ECO:0000313" key="3">
    <source>
        <dbReference type="Proteomes" id="UP000265520"/>
    </source>
</evidence>